<feature type="region of interest" description="Disordered" evidence="1">
    <location>
        <begin position="499"/>
        <end position="519"/>
    </location>
</feature>
<dbReference type="AlphaFoldDB" id="A0A397Z7L3"/>
<dbReference type="PANTHER" id="PTHR34361">
    <property type="entry name" value="OS08G0157800 PROTEIN"/>
    <property type="match status" value="1"/>
</dbReference>
<evidence type="ECO:0000313" key="2">
    <source>
        <dbReference type="EMBL" id="RID58293.1"/>
    </source>
</evidence>
<dbReference type="PANTHER" id="PTHR34361:SF8">
    <property type="entry name" value="(RAPE) HYPOTHETICAL PROTEIN"/>
    <property type="match status" value="1"/>
</dbReference>
<dbReference type="EMBL" id="CM010633">
    <property type="protein sequence ID" value="RID58293.1"/>
    <property type="molecule type" value="Genomic_DNA"/>
</dbReference>
<feature type="compositionally biased region" description="Polar residues" evidence="1">
    <location>
        <begin position="225"/>
        <end position="243"/>
    </location>
</feature>
<feature type="compositionally biased region" description="Polar residues" evidence="1">
    <location>
        <begin position="507"/>
        <end position="518"/>
    </location>
</feature>
<feature type="region of interest" description="Disordered" evidence="1">
    <location>
        <begin position="669"/>
        <end position="695"/>
    </location>
</feature>
<reference evidence="2 3" key="1">
    <citation type="submission" date="2018-06" db="EMBL/GenBank/DDBJ databases">
        <title>WGS assembly of Brassica rapa FPsc.</title>
        <authorList>
            <person name="Bowman J."/>
            <person name="Kohchi T."/>
            <person name="Yamato K."/>
            <person name="Jenkins J."/>
            <person name="Shu S."/>
            <person name="Ishizaki K."/>
            <person name="Yamaoka S."/>
            <person name="Nishihama R."/>
            <person name="Nakamura Y."/>
            <person name="Berger F."/>
            <person name="Adam C."/>
            <person name="Aki S."/>
            <person name="Althoff F."/>
            <person name="Araki T."/>
            <person name="Arteaga-Vazquez M."/>
            <person name="Balasubrmanian S."/>
            <person name="Bauer D."/>
            <person name="Boehm C."/>
            <person name="Briginshaw L."/>
            <person name="Caballero-Perez J."/>
            <person name="Catarino B."/>
            <person name="Chen F."/>
            <person name="Chiyoda S."/>
            <person name="Chovatia M."/>
            <person name="Davies K."/>
            <person name="Delmans M."/>
            <person name="Demura T."/>
            <person name="Dierschke T."/>
            <person name="Dolan L."/>
            <person name="Dorantes-Acosta A."/>
            <person name="Eklund D."/>
            <person name="Florent S."/>
            <person name="Flores-Sandoval E."/>
            <person name="Fujiyama A."/>
            <person name="Fukuzawa H."/>
            <person name="Galik B."/>
            <person name="Grimanelli D."/>
            <person name="Grimwood J."/>
            <person name="Grossniklaus U."/>
            <person name="Hamada T."/>
            <person name="Haseloff J."/>
            <person name="Hetherington A."/>
            <person name="Higo A."/>
            <person name="Hirakawa Y."/>
            <person name="Hundley H."/>
            <person name="Ikeda Y."/>
            <person name="Inoue K."/>
            <person name="Inoue S."/>
            <person name="Ishida S."/>
            <person name="Jia Q."/>
            <person name="Kakita M."/>
            <person name="Kanazawa T."/>
            <person name="Kawai Y."/>
            <person name="Kawashima T."/>
            <person name="Kennedy M."/>
            <person name="Kinose K."/>
            <person name="Kinoshita T."/>
            <person name="Kohara Y."/>
            <person name="Koide E."/>
            <person name="Komatsu K."/>
            <person name="Kopischke S."/>
            <person name="Kubo M."/>
            <person name="Kyozuka J."/>
            <person name="Lagercrantz U."/>
            <person name="Lin S."/>
            <person name="Lindquist E."/>
            <person name="Lipzen A."/>
            <person name="Lu C."/>
            <person name="Luna E."/>
            <person name="Martienssen R."/>
            <person name="Minamino N."/>
            <person name="Mizutani M."/>
            <person name="Mizutani M."/>
            <person name="Mochizuki N."/>
            <person name="Monte I."/>
            <person name="Mosher R."/>
            <person name="Nagasaki H."/>
            <person name="Nakagami H."/>
            <person name="Naramoto S."/>
            <person name="Nishitani K."/>
            <person name="Ohtani M."/>
            <person name="Okamoto T."/>
            <person name="Okumura M."/>
            <person name="Phillips J."/>
            <person name="Pollak B."/>
            <person name="Reinders A."/>
            <person name="Roevekamp M."/>
            <person name="Sano R."/>
            <person name="Sawa S."/>
            <person name="Schmid M."/>
            <person name="Shirakawa M."/>
            <person name="Solano R."/>
            <person name="Spunde A."/>
            <person name="Suetsugu N."/>
            <person name="Sugano S."/>
            <person name="Sugiyama A."/>
            <person name="Sun R."/>
            <person name="Suzuki Y."/>
            <person name="Takenaka M."/>
            <person name="Takezawa D."/>
            <person name="Tomogane H."/>
            <person name="Tsuzuki M."/>
            <person name="Ueda T."/>
            <person name="Umeda M."/>
            <person name="Ward J."/>
            <person name="Watanabe Y."/>
            <person name="Yazaki K."/>
            <person name="Yokoyama R."/>
            <person name="Yoshitake Y."/>
            <person name="Yotsui I."/>
            <person name="Zachgo S."/>
            <person name="Schmutz J."/>
        </authorList>
    </citation>
    <scope>NUCLEOTIDE SEQUENCE [LARGE SCALE GENOMIC DNA]</scope>
    <source>
        <strain evidence="3">cv. B-3</strain>
    </source>
</reference>
<sequence length="695" mass="76288">MADGLGYGGFGGVPHPYWLRPHPPASTPQFLATHPVESSDQRFDPMIPHHRSPSSGDYTGPPVPVASFVTPLGHGGEDSSNDKGGYSSATVSSLADMLIRNSQEPFYLPIPPSGVCATTNAFDLNRPPHYYSGSAYGTHESVSVNPNILRMLQFDLNCDEHGSWNHLMVSSEGSESMKADNRIAAQSALSYETHSEASEDVQAKACKLLEQFDKKSALLPDLSIKGSSSRSNADGVSNGQSPLRDQGGFTSPASSTRVSSVVSALHNLSEVLVYECFSNRSLLKPEQLESLDKVVENLTRCSKKITCTQAMHVSLPNVADLNEAPNVVAKEFQGFNVKPLDSFGSKESVDKDEMTQSIKNILASKFPDGEENHPQTLLYKNLWLETEAALCSTTCLARYHRIQKETGNLKLQNREVSADASTFKQEPFLNPQESVSIINKVEKETAEPIIKHGSNCGNNVVTMSHDAPQSSRFNSAPLGAVLSLMASSFTGCLEQENHGNFKPGVQTPDTIKQESPVSTHDDVIDRFRILKQQETKRKLKSQNCPDPDIGVIDRFQILEQQETNGKLKSLNSSETRMDDQEDNPEASEMATIGRSSHMSDVMGRFQVLKRREAEQVQKSLNCVDSDSDSDSDFESDSDSDQPRNRTQRCDYLLSDSTMTIGGNSQIETCANTEPSAYDNGYESPTSDWEHVLEDD</sequence>
<feature type="region of interest" description="Disordered" evidence="1">
    <location>
        <begin position="223"/>
        <end position="252"/>
    </location>
</feature>
<accession>A0A397Z7L3</accession>
<proteinExistence type="predicted"/>
<evidence type="ECO:0000313" key="3">
    <source>
        <dbReference type="Proteomes" id="UP000264353"/>
    </source>
</evidence>
<feature type="region of interest" description="Disordered" evidence="1">
    <location>
        <begin position="563"/>
        <end position="598"/>
    </location>
</feature>
<feature type="compositionally biased region" description="Acidic residues" evidence="1">
    <location>
        <begin position="625"/>
        <end position="639"/>
    </location>
</feature>
<dbReference type="Proteomes" id="UP000264353">
    <property type="component" value="Chromosome A6"/>
</dbReference>
<feature type="compositionally biased region" description="Polar residues" evidence="1">
    <location>
        <begin position="563"/>
        <end position="574"/>
    </location>
</feature>
<organism evidence="2 3">
    <name type="scientific">Brassica campestris</name>
    <name type="common">Field mustard</name>
    <dbReference type="NCBI Taxonomy" id="3711"/>
    <lineage>
        <taxon>Eukaryota</taxon>
        <taxon>Viridiplantae</taxon>
        <taxon>Streptophyta</taxon>
        <taxon>Embryophyta</taxon>
        <taxon>Tracheophyta</taxon>
        <taxon>Spermatophyta</taxon>
        <taxon>Magnoliopsida</taxon>
        <taxon>eudicotyledons</taxon>
        <taxon>Gunneridae</taxon>
        <taxon>Pentapetalae</taxon>
        <taxon>rosids</taxon>
        <taxon>malvids</taxon>
        <taxon>Brassicales</taxon>
        <taxon>Brassicaceae</taxon>
        <taxon>Brassiceae</taxon>
        <taxon>Brassica</taxon>
    </lineage>
</organism>
<feature type="region of interest" description="Disordered" evidence="1">
    <location>
        <begin position="616"/>
        <end position="646"/>
    </location>
</feature>
<gene>
    <name evidence="2" type="ORF">BRARA_F01599</name>
</gene>
<name>A0A397Z7L3_BRACM</name>
<feature type="region of interest" description="Disordered" evidence="1">
    <location>
        <begin position="45"/>
        <end position="87"/>
    </location>
</feature>
<evidence type="ECO:0000256" key="1">
    <source>
        <dbReference type="SAM" id="MobiDB-lite"/>
    </source>
</evidence>
<protein>
    <submittedName>
        <fullName evidence="2">Uncharacterized protein</fullName>
    </submittedName>
</protein>